<protein>
    <submittedName>
        <fullName evidence="2">Transcriptional regulator</fullName>
    </submittedName>
</protein>
<dbReference type="AlphaFoldDB" id="A0ABC8A433"/>
<feature type="domain" description="HTH cro/C1-type" evidence="1">
    <location>
        <begin position="46"/>
        <end position="103"/>
    </location>
</feature>
<organism evidence="2 3">
    <name type="scientific">Lactococcus lactis subsp. lactis NCDO 2118</name>
    <dbReference type="NCBI Taxonomy" id="1117941"/>
    <lineage>
        <taxon>Bacteria</taxon>
        <taxon>Bacillati</taxon>
        <taxon>Bacillota</taxon>
        <taxon>Bacilli</taxon>
        <taxon>Lactobacillales</taxon>
        <taxon>Streptococcaceae</taxon>
        <taxon>Lactococcus</taxon>
    </lineage>
</organism>
<dbReference type="CDD" id="cd00093">
    <property type="entry name" value="HTH_XRE"/>
    <property type="match status" value="1"/>
</dbReference>
<name>A0ABC8A433_LACLL</name>
<dbReference type="KEGG" id="llx:NCDO2118_0612"/>
<reference evidence="2 3" key="1">
    <citation type="submission" date="2014-07" db="EMBL/GenBank/DDBJ databases">
        <title>Genome sequence of Lactococcus lactis subsp. lactis NCDO 2118, a GABA-producing strain.</title>
        <authorList>
            <person name="Oliveira L.C."/>
            <person name="Saraiva T.D.L."/>
            <person name="Soares S.C."/>
            <person name="Ramos R.T.J."/>
            <person name="Sa P.H.C.G."/>
            <person name="Carneiro A.R."/>
            <person name="Miranda F."/>
            <person name="Freire M."/>
            <person name="Renan W."/>
            <person name="Oliveira A.F.Jr."/>
            <person name="Santos A.R."/>
            <person name="Pinto A.C."/>
            <person name="Souza B.M."/>
            <person name="Castro C.P."/>
            <person name="Diniz C.A.A."/>
            <person name="Rocha C.S."/>
            <person name="Mariano D.C.B."/>
            <person name="Aguiar E.L."/>
            <person name="Folador E.L."/>
            <person name="Barbosa E.G.V."/>
            <person name="Aburjaile F.F."/>
            <person name="Goncalves L.A."/>
            <person name="Guimaraes L.C."/>
            <person name="Azevedo M.S.P."/>
            <person name="Agresti P.C.M."/>
            <person name="Faria R.F."/>
            <person name="Tiwari S."/>
            <person name="Almeida S.S."/>
            <person name="Hassan S.S."/>
            <person name="Pereira V.B."/>
            <person name="Abreu V.A.C."/>
            <person name="Pereira U.P."/>
            <person name="Dorella F.A."/>
            <person name="Carvalho A.F."/>
            <person name="Pereira F.L."/>
            <person name="Leal C.A.G."/>
            <person name="Figueiredo H.C.P."/>
            <person name="Silva A."/>
            <person name="Miyoshi A."/>
            <person name="Azevedo V."/>
        </authorList>
    </citation>
    <scope>NUCLEOTIDE SEQUENCE [LARGE SCALE GENOMIC DNA]</scope>
    <source>
        <strain evidence="2 3">NCDO 2118</strain>
    </source>
</reference>
<dbReference type="SMART" id="SM00530">
    <property type="entry name" value="HTH_XRE"/>
    <property type="match status" value="1"/>
</dbReference>
<gene>
    <name evidence="2" type="ORF">NCDO2118_0612</name>
</gene>
<dbReference type="SUPFAM" id="SSF47413">
    <property type="entry name" value="lambda repressor-like DNA-binding domains"/>
    <property type="match status" value="1"/>
</dbReference>
<evidence type="ECO:0000259" key="1">
    <source>
        <dbReference type="SMART" id="SM00530"/>
    </source>
</evidence>
<evidence type="ECO:0000313" key="3">
    <source>
        <dbReference type="Proteomes" id="UP000028594"/>
    </source>
</evidence>
<proteinExistence type="predicted"/>
<dbReference type="EMBL" id="CP009054">
    <property type="protein sequence ID" value="AII12108.1"/>
    <property type="molecule type" value="Genomic_DNA"/>
</dbReference>
<sequence length="129" mass="14677">MQKSRKEGRVMGNINKFIKDFDIKNPYYLQNIVNLRKLLPSDFALAISKVVERSGLTQEEIAECTKVSIDTLKRWKSESDFKVPKIDKLVAFCIGLNLPLEISEELIKNSGTGFQNTVSDMALRVKLRA</sequence>
<dbReference type="InterPro" id="IPR001387">
    <property type="entry name" value="Cro/C1-type_HTH"/>
</dbReference>
<dbReference type="InterPro" id="IPR010982">
    <property type="entry name" value="Lambda_DNA-bd_dom_sf"/>
</dbReference>
<dbReference type="Proteomes" id="UP000028594">
    <property type="component" value="Chromosome"/>
</dbReference>
<accession>A0ABC8A433</accession>
<dbReference type="Gene3D" id="1.10.260.40">
    <property type="entry name" value="lambda repressor-like DNA-binding domains"/>
    <property type="match status" value="1"/>
</dbReference>
<evidence type="ECO:0000313" key="2">
    <source>
        <dbReference type="EMBL" id="AII12108.1"/>
    </source>
</evidence>